<gene>
    <name evidence="2" type="ORF">NJ959_03895</name>
</gene>
<organism evidence="2 3">
    <name type="scientific">Limnofasciculus baicalensis BBK-W-15</name>
    <dbReference type="NCBI Taxonomy" id="2699891"/>
    <lineage>
        <taxon>Bacteria</taxon>
        <taxon>Bacillati</taxon>
        <taxon>Cyanobacteriota</taxon>
        <taxon>Cyanophyceae</taxon>
        <taxon>Coleofasciculales</taxon>
        <taxon>Coleofasciculaceae</taxon>
        <taxon>Limnofasciculus</taxon>
        <taxon>Limnofasciculus baicalensis</taxon>
    </lineage>
</organism>
<keyword evidence="3" id="KW-1185">Reference proteome</keyword>
<dbReference type="Gene3D" id="3.20.20.70">
    <property type="entry name" value="Aldolase class I"/>
    <property type="match status" value="1"/>
</dbReference>
<name>A0AAE3KMG2_9CYAN</name>
<dbReference type="InterPro" id="IPR013785">
    <property type="entry name" value="Aldolase_TIM"/>
</dbReference>
<sequence length="237" mass="25283">MIQSDYPAAPQKADTQGIRLFLDTADAREWENWLPTGLFYGVTTNPLLLERDNVNCTIEQLQDLAKGGFNLGAKEVQLQTWGTSVDSLVKTGRLLAEIDNRIVVKVPITKIGTQAASGLIAEGIRVTLTGVYAAHQVAIAAALNAQYTAPYLGRINDLGRNGREDLVAMQKIISGIGSATRILVASIRSVDDIAFLASQGLNTFTLSPAIAAGFFDVAATTQAASDFQEAARKMGGE</sequence>
<dbReference type="SUPFAM" id="SSF51569">
    <property type="entry name" value="Aldolase"/>
    <property type="match status" value="1"/>
</dbReference>
<dbReference type="RefSeq" id="WP_254010429.1">
    <property type="nucleotide sequence ID" value="NZ_JAMZMM010000021.1"/>
</dbReference>
<evidence type="ECO:0000313" key="2">
    <source>
        <dbReference type="EMBL" id="MCP2727618.1"/>
    </source>
</evidence>
<keyword evidence="1" id="KW-0704">Schiff base</keyword>
<reference evidence="2" key="1">
    <citation type="submission" date="2022-06" db="EMBL/GenBank/DDBJ databases">
        <title>New cyanobacteria of genus Symplocastrum in benthos of Lake Baikal.</title>
        <authorList>
            <person name="Sorokovikova E."/>
            <person name="Tikhonova I."/>
            <person name="Krasnopeev A."/>
            <person name="Evseev P."/>
            <person name="Gladkikh A."/>
            <person name="Belykh O."/>
        </authorList>
    </citation>
    <scope>NUCLEOTIDE SEQUENCE</scope>
    <source>
        <strain evidence="2">BBK-W-15</strain>
    </source>
</reference>
<dbReference type="InterPro" id="IPR001585">
    <property type="entry name" value="TAL/FSA"/>
</dbReference>
<dbReference type="EMBL" id="JAMZMM010000021">
    <property type="protein sequence ID" value="MCP2727618.1"/>
    <property type="molecule type" value="Genomic_DNA"/>
</dbReference>
<dbReference type="PANTHER" id="PTHR10683">
    <property type="entry name" value="TRANSALDOLASE"/>
    <property type="match status" value="1"/>
</dbReference>
<dbReference type="PANTHER" id="PTHR10683:SF40">
    <property type="entry name" value="FRUCTOSE-6-PHOSPHATE ALDOLASE 1-RELATED"/>
    <property type="match status" value="1"/>
</dbReference>
<evidence type="ECO:0000313" key="3">
    <source>
        <dbReference type="Proteomes" id="UP001204953"/>
    </source>
</evidence>
<dbReference type="GO" id="GO:0005975">
    <property type="term" value="P:carbohydrate metabolic process"/>
    <property type="evidence" value="ECO:0007669"/>
    <property type="project" value="InterPro"/>
</dbReference>
<accession>A0AAE3KMG2</accession>
<protein>
    <submittedName>
        <fullName evidence="2">Transaldolase</fullName>
    </submittedName>
</protein>
<proteinExistence type="predicted"/>
<dbReference type="Proteomes" id="UP001204953">
    <property type="component" value="Unassembled WGS sequence"/>
</dbReference>
<dbReference type="Pfam" id="PF00923">
    <property type="entry name" value="TAL_FSA"/>
    <property type="match status" value="1"/>
</dbReference>
<dbReference type="AlphaFoldDB" id="A0AAE3KMG2"/>
<evidence type="ECO:0000256" key="1">
    <source>
        <dbReference type="ARBA" id="ARBA00023270"/>
    </source>
</evidence>
<comment type="caution">
    <text evidence="2">The sequence shown here is derived from an EMBL/GenBank/DDBJ whole genome shotgun (WGS) entry which is preliminary data.</text>
</comment>